<protein>
    <submittedName>
        <fullName evidence="1">Uncharacterized protein</fullName>
    </submittedName>
</protein>
<keyword evidence="2" id="KW-1185">Reference proteome</keyword>
<sequence>MKSARKRRYSCHCVKTSLLWFKDWYFNGIDKMNENMLNLMNELVEITKKHANNEDVKAHANLESENKLRIQIIISGKNELDITLNSLQHAV</sequence>
<dbReference type="AlphaFoldDB" id="B4EX77"/>
<accession>B4EX77</accession>
<reference evidence="1 2" key="1">
    <citation type="journal article" date="2008" name="J. Bacteriol.">
        <title>Complete genome sequence of uropathogenic Proteus mirabilis, a master of both adherence and motility.</title>
        <authorList>
            <person name="Pearson M.M."/>
            <person name="Sebaihia M."/>
            <person name="Churcher C."/>
            <person name="Quail M.A."/>
            <person name="Seshasayee A.S."/>
            <person name="Luscombe N.M."/>
            <person name="Abdellah Z."/>
            <person name="Arrosmith C."/>
            <person name="Atkin B."/>
            <person name="Chillingworth T."/>
            <person name="Hauser H."/>
            <person name="Jagels K."/>
            <person name="Moule S."/>
            <person name="Mungall K."/>
            <person name="Norbertczak H."/>
            <person name="Rabbinowitsch E."/>
            <person name="Walker D."/>
            <person name="Whithead S."/>
            <person name="Thomson N.R."/>
            <person name="Rather P.N."/>
            <person name="Parkhill J."/>
            <person name="Mobley H.L."/>
        </authorList>
    </citation>
    <scope>NUCLEOTIDE SEQUENCE [LARGE SCALE GENOMIC DNA]</scope>
    <source>
        <strain evidence="1 2">HI4320</strain>
    </source>
</reference>
<dbReference type="KEGG" id="pmr:PMI1442"/>
<dbReference type="HOGENOM" id="CLU_188522_0_0_6"/>
<dbReference type="Proteomes" id="UP000008319">
    <property type="component" value="Chromosome"/>
</dbReference>
<dbReference type="EnsemblBacteria" id="CAR43034">
    <property type="protein sequence ID" value="CAR43034"/>
    <property type="gene ID" value="PMI1442"/>
</dbReference>
<gene>
    <name evidence="1" type="ordered locus">PMI1442</name>
</gene>
<proteinExistence type="predicted"/>
<name>B4EX77_PROMH</name>
<dbReference type="eggNOG" id="ENOG5033FYE">
    <property type="taxonomic scope" value="Bacteria"/>
</dbReference>
<organism evidence="1 2">
    <name type="scientific">Proteus mirabilis (strain HI4320)</name>
    <dbReference type="NCBI Taxonomy" id="529507"/>
    <lineage>
        <taxon>Bacteria</taxon>
        <taxon>Pseudomonadati</taxon>
        <taxon>Pseudomonadota</taxon>
        <taxon>Gammaproteobacteria</taxon>
        <taxon>Enterobacterales</taxon>
        <taxon>Morganellaceae</taxon>
        <taxon>Proteus</taxon>
    </lineage>
</organism>
<evidence type="ECO:0000313" key="1">
    <source>
        <dbReference type="EMBL" id="CAR43034.1"/>
    </source>
</evidence>
<dbReference type="EMBL" id="AM942759">
    <property type="protein sequence ID" value="CAR43034.1"/>
    <property type="molecule type" value="Genomic_DNA"/>
</dbReference>
<evidence type="ECO:0000313" key="2">
    <source>
        <dbReference type="Proteomes" id="UP000008319"/>
    </source>
</evidence>